<dbReference type="AlphaFoldDB" id="A0A8S1WW95"/>
<name>A0A8S1WW95_9CILI</name>
<dbReference type="EMBL" id="CAJJDO010000101">
    <property type="protein sequence ID" value="CAD8192419.1"/>
    <property type="molecule type" value="Genomic_DNA"/>
</dbReference>
<dbReference type="OrthoDB" id="10441990at2759"/>
<comment type="caution">
    <text evidence="1">The sequence shown here is derived from an EMBL/GenBank/DDBJ whole genome shotgun (WGS) entry which is preliminary data.</text>
</comment>
<dbReference type="Proteomes" id="UP000689195">
    <property type="component" value="Unassembled WGS sequence"/>
</dbReference>
<keyword evidence="2" id="KW-1185">Reference proteome</keyword>
<evidence type="ECO:0000313" key="1">
    <source>
        <dbReference type="EMBL" id="CAD8192419.1"/>
    </source>
</evidence>
<sequence length="149" mass="17730">MIESDLKQYEMLKMIKIQIISPLEARWVERIIPLKQILAFIYYENGVYQLYDINKQVITQKGQISQNIKFFLEIYTNVLIFHDPIDLQIKLLDLNTNQINPKFVFKSSDQIDIKSDQETKEKFVDSIIQYNILDLEFSLLIVIRTKLNI</sequence>
<protein>
    <submittedName>
        <fullName evidence="1">Uncharacterized protein</fullName>
    </submittedName>
</protein>
<proteinExistence type="predicted"/>
<gene>
    <name evidence="1" type="ORF">PPENT_87.1.T1010145</name>
</gene>
<accession>A0A8S1WW95</accession>
<reference evidence="1" key="1">
    <citation type="submission" date="2021-01" db="EMBL/GenBank/DDBJ databases">
        <authorList>
            <consortium name="Genoscope - CEA"/>
            <person name="William W."/>
        </authorList>
    </citation>
    <scope>NUCLEOTIDE SEQUENCE</scope>
</reference>
<organism evidence="1 2">
    <name type="scientific">Paramecium pentaurelia</name>
    <dbReference type="NCBI Taxonomy" id="43138"/>
    <lineage>
        <taxon>Eukaryota</taxon>
        <taxon>Sar</taxon>
        <taxon>Alveolata</taxon>
        <taxon>Ciliophora</taxon>
        <taxon>Intramacronucleata</taxon>
        <taxon>Oligohymenophorea</taxon>
        <taxon>Peniculida</taxon>
        <taxon>Parameciidae</taxon>
        <taxon>Paramecium</taxon>
    </lineage>
</organism>
<evidence type="ECO:0000313" key="2">
    <source>
        <dbReference type="Proteomes" id="UP000689195"/>
    </source>
</evidence>